<evidence type="ECO:0008006" key="2">
    <source>
        <dbReference type="Google" id="ProtNLM"/>
    </source>
</evidence>
<dbReference type="EMBL" id="FAXC01000188">
    <property type="protein sequence ID" value="CUV09137.1"/>
    <property type="molecule type" value="Genomic_DNA"/>
</dbReference>
<gene>
    <name evidence="1" type="ORF">MGWOODY_Mmi1120</name>
</gene>
<accession>A0A161JW52</accession>
<protein>
    <recommendedName>
        <fullName evidence="2">Toxin-antitoxin system YwqK family antitoxin</fullName>
    </recommendedName>
</protein>
<dbReference type="Gene3D" id="2.20.110.10">
    <property type="entry name" value="Histone H3 K4-specific methyltransferase SET7/9 N-terminal domain"/>
    <property type="match status" value="2"/>
</dbReference>
<dbReference type="SUPFAM" id="SSF82185">
    <property type="entry name" value="Histone H3 K4-specific methyltransferase SET7/9 N-terminal domain"/>
    <property type="match status" value="1"/>
</dbReference>
<sequence length="192" mass="22477">MKHFRLAGYLFFIAIISAQPAVKINNLQKRDGFYYQPRDSKPYTGKVIDVNENGDIILEGRFARGKRNGIWITWYGNGQKEHEGFYKNGLKSDLWKSWYESGQAWKEGYYFSGKKEGSWLYWHWNGENLAVETYRNGIIHGPLKKWYANGQEKIEGSYKDITEDGGSRKYGKWIYYLNDSGTSRIAKYYGND</sequence>
<evidence type="ECO:0000313" key="1">
    <source>
        <dbReference type="EMBL" id="CUV09137.1"/>
    </source>
</evidence>
<name>A0A161JW52_9ZZZZ</name>
<dbReference type="AlphaFoldDB" id="A0A161JW52"/>
<organism evidence="1">
    <name type="scientific">hydrothermal vent metagenome</name>
    <dbReference type="NCBI Taxonomy" id="652676"/>
    <lineage>
        <taxon>unclassified sequences</taxon>
        <taxon>metagenomes</taxon>
        <taxon>ecological metagenomes</taxon>
    </lineage>
</organism>
<proteinExistence type="predicted"/>
<reference evidence="1" key="1">
    <citation type="submission" date="2015-10" db="EMBL/GenBank/DDBJ databases">
        <authorList>
            <person name="Gilbert D.G."/>
        </authorList>
    </citation>
    <scope>NUCLEOTIDE SEQUENCE</scope>
</reference>